<gene>
    <name evidence="2" type="ORF">BHQ17_04535</name>
</gene>
<dbReference type="SMART" id="SM00530">
    <property type="entry name" value="HTH_XRE"/>
    <property type="match status" value="1"/>
</dbReference>
<name>A0A1E3S0D9_9MYCO</name>
<dbReference type="InterPro" id="IPR010982">
    <property type="entry name" value="Lambda_DNA-bd_dom_sf"/>
</dbReference>
<dbReference type="PROSITE" id="PS50943">
    <property type="entry name" value="HTH_CROC1"/>
    <property type="match status" value="1"/>
</dbReference>
<sequence>MPTAKSDTTTDAKSARKLELERRNAAVGERILPIIGANIVARREDLRISQRALADYADVDRIWIRQVEQGTRAPTVIVLAKIAEALDTTVEALTKGT</sequence>
<dbReference type="EMBL" id="MIGZ01000016">
    <property type="protein sequence ID" value="ODQ95554.1"/>
    <property type="molecule type" value="Genomic_DNA"/>
</dbReference>
<dbReference type="Gene3D" id="1.10.260.40">
    <property type="entry name" value="lambda repressor-like DNA-binding domains"/>
    <property type="match status" value="1"/>
</dbReference>
<dbReference type="Proteomes" id="UP000094243">
    <property type="component" value="Unassembled WGS sequence"/>
</dbReference>
<dbReference type="RefSeq" id="WP_069404040.1">
    <property type="nucleotide sequence ID" value="NZ_MIGZ01000016.1"/>
</dbReference>
<comment type="caution">
    <text evidence="2">The sequence shown here is derived from an EMBL/GenBank/DDBJ whole genome shotgun (WGS) entry which is preliminary data.</text>
</comment>
<dbReference type="SUPFAM" id="SSF47413">
    <property type="entry name" value="lambda repressor-like DNA-binding domains"/>
    <property type="match status" value="1"/>
</dbReference>
<dbReference type="GO" id="GO:0003677">
    <property type="term" value="F:DNA binding"/>
    <property type="evidence" value="ECO:0007669"/>
    <property type="project" value="InterPro"/>
</dbReference>
<accession>A0A1E3S0D9</accession>
<dbReference type="AlphaFoldDB" id="A0A1E3S0D9"/>
<organism evidence="2 3">
    <name type="scientific">Mycolicibacterium holsaticum</name>
    <dbReference type="NCBI Taxonomy" id="152142"/>
    <lineage>
        <taxon>Bacteria</taxon>
        <taxon>Bacillati</taxon>
        <taxon>Actinomycetota</taxon>
        <taxon>Actinomycetes</taxon>
        <taxon>Mycobacteriales</taxon>
        <taxon>Mycobacteriaceae</taxon>
        <taxon>Mycolicibacterium</taxon>
    </lineage>
</organism>
<protein>
    <recommendedName>
        <fullName evidence="1">HTH cro/C1-type domain-containing protein</fullName>
    </recommendedName>
</protein>
<evidence type="ECO:0000259" key="1">
    <source>
        <dbReference type="PROSITE" id="PS50943"/>
    </source>
</evidence>
<evidence type="ECO:0000313" key="3">
    <source>
        <dbReference type="Proteomes" id="UP000094243"/>
    </source>
</evidence>
<proteinExistence type="predicted"/>
<dbReference type="InterPro" id="IPR001387">
    <property type="entry name" value="Cro/C1-type_HTH"/>
</dbReference>
<feature type="domain" description="HTH cro/C1-type" evidence="1">
    <location>
        <begin position="39"/>
        <end position="93"/>
    </location>
</feature>
<dbReference type="Pfam" id="PF01381">
    <property type="entry name" value="HTH_3"/>
    <property type="match status" value="1"/>
</dbReference>
<reference evidence="3" key="1">
    <citation type="submission" date="2016-09" db="EMBL/GenBank/DDBJ databases">
        <authorList>
            <person name="Greninger A.L."/>
            <person name="Jerome K.R."/>
            <person name="Mcnair B."/>
            <person name="Wallis C."/>
            <person name="Fang F."/>
        </authorList>
    </citation>
    <scope>NUCLEOTIDE SEQUENCE [LARGE SCALE GENOMIC DNA]</scope>
    <source>
        <strain evidence="3">M7</strain>
    </source>
</reference>
<dbReference type="OrthoDB" id="4752783at2"/>
<dbReference type="CDD" id="cd00093">
    <property type="entry name" value="HTH_XRE"/>
    <property type="match status" value="1"/>
</dbReference>
<keyword evidence="3" id="KW-1185">Reference proteome</keyword>
<evidence type="ECO:0000313" key="2">
    <source>
        <dbReference type="EMBL" id="ODQ95554.1"/>
    </source>
</evidence>